<sequence>MSNPQLRLPDYVDLRLLGRCNLECPFCFGPRHEVPSMSERTAMRVVATVREAGVRGVVISGGEPTLLPYLPRLVEALSRPLPSGEPGPKVVLSTNGLAPLRSMERILPHLAWIALPIESADDEEHRALRIGKAPHRDRVLRLLHEVRKNHARVRVKLGTVVTRRNVDGAPGVLDLIEDERSLPDVWKIYQMSETNYGEDNKELLSISDTAFEQVVERCEKAAANRGVRLRVYRNAGRSGSYLFIDPDCQVVVVQGGRERRVGNLFELDTDIELAVDSARNVGNFVGTYPDA</sequence>
<evidence type="ECO:0000313" key="6">
    <source>
        <dbReference type="EMBL" id="NJP93863.1"/>
    </source>
</evidence>
<feature type="domain" description="Radical SAM core" evidence="5">
    <location>
        <begin position="6"/>
        <end position="237"/>
    </location>
</feature>
<keyword evidence="7" id="KW-1185">Reference proteome</keyword>
<evidence type="ECO:0000256" key="2">
    <source>
        <dbReference type="ARBA" id="ARBA00022723"/>
    </source>
</evidence>
<protein>
    <submittedName>
        <fullName evidence="6">Radical SAM protein</fullName>
    </submittedName>
</protein>
<keyword evidence="4" id="KW-0411">Iron-sulfur</keyword>
<comment type="caution">
    <text evidence="6">The sequence shown here is derived from an EMBL/GenBank/DDBJ whole genome shotgun (WGS) entry which is preliminary data.</text>
</comment>
<dbReference type="CDD" id="cd01335">
    <property type="entry name" value="Radical_SAM"/>
    <property type="match status" value="1"/>
</dbReference>
<dbReference type="RefSeq" id="WP_168014284.1">
    <property type="nucleotide sequence ID" value="NZ_JAATEP010000025.1"/>
</dbReference>
<dbReference type="InterPro" id="IPR013785">
    <property type="entry name" value="Aldolase_TIM"/>
</dbReference>
<keyword evidence="1" id="KW-0949">S-adenosyl-L-methionine</keyword>
<dbReference type="SUPFAM" id="SSF102114">
    <property type="entry name" value="Radical SAM enzymes"/>
    <property type="match status" value="1"/>
</dbReference>
<dbReference type="SFLD" id="SFLDS00029">
    <property type="entry name" value="Radical_SAM"/>
    <property type="match status" value="1"/>
</dbReference>
<keyword evidence="2" id="KW-0479">Metal-binding</keyword>
<evidence type="ECO:0000313" key="7">
    <source>
        <dbReference type="Proteomes" id="UP000696294"/>
    </source>
</evidence>
<dbReference type="PANTHER" id="PTHR11228">
    <property type="entry name" value="RADICAL SAM DOMAIN PROTEIN"/>
    <property type="match status" value="1"/>
</dbReference>
<name>A0ABX1B7R2_9ACTN</name>
<proteinExistence type="predicted"/>
<evidence type="ECO:0000256" key="4">
    <source>
        <dbReference type="ARBA" id="ARBA00023014"/>
    </source>
</evidence>
<keyword evidence="3" id="KW-0408">Iron</keyword>
<evidence type="ECO:0000259" key="5">
    <source>
        <dbReference type="PROSITE" id="PS51918"/>
    </source>
</evidence>
<evidence type="ECO:0000256" key="3">
    <source>
        <dbReference type="ARBA" id="ARBA00023004"/>
    </source>
</evidence>
<dbReference type="InterPro" id="IPR058240">
    <property type="entry name" value="rSAM_sf"/>
</dbReference>
<accession>A0ABX1B7R2</accession>
<dbReference type="Gene3D" id="3.20.20.70">
    <property type="entry name" value="Aldolase class I"/>
    <property type="match status" value="1"/>
</dbReference>
<dbReference type="Pfam" id="PF04055">
    <property type="entry name" value="Radical_SAM"/>
    <property type="match status" value="1"/>
</dbReference>
<gene>
    <name evidence="6" type="ORF">HCN51_31225</name>
</gene>
<dbReference type="SFLD" id="SFLDG01067">
    <property type="entry name" value="SPASM/twitch_domain_containing"/>
    <property type="match status" value="1"/>
</dbReference>
<dbReference type="PANTHER" id="PTHR11228:SF7">
    <property type="entry name" value="PQQA PEPTIDE CYCLASE"/>
    <property type="match status" value="1"/>
</dbReference>
<evidence type="ECO:0000256" key="1">
    <source>
        <dbReference type="ARBA" id="ARBA00022691"/>
    </source>
</evidence>
<reference evidence="6 7" key="1">
    <citation type="submission" date="2020-03" db="EMBL/GenBank/DDBJ databases">
        <title>WGS of actinomycetes isolated from Thailand.</title>
        <authorList>
            <person name="Thawai C."/>
        </authorList>
    </citation>
    <scope>NUCLEOTIDE SEQUENCE [LARGE SCALE GENOMIC DNA]</scope>
    <source>
        <strain evidence="6 7">FMUSA5-5</strain>
    </source>
</reference>
<dbReference type="InterPro" id="IPR050377">
    <property type="entry name" value="Radical_SAM_PqqE_MftC-like"/>
</dbReference>
<dbReference type="InterPro" id="IPR007197">
    <property type="entry name" value="rSAM"/>
</dbReference>
<dbReference type="EMBL" id="JAATEP010000025">
    <property type="protein sequence ID" value="NJP93863.1"/>
    <property type="molecule type" value="Genomic_DNA"/>
</dbReference>
<dbReference type="Proteomes" id="UP000696294">
    <property type="component" value="Unassembled WGS sequence"/>
</dbReference>
<organism evidence="6 7">
    <name type="scientific">Nonomuraea composti</name>
    <dbReference type="NCBI Taxonomy" id="2720023"/>
    <lineage>
        <taxon>Bacteria</taxon>
        <taxon>Bacillati</taxon>
        <taxon>Actinomycetota</taxon>
        <taxon>Actinomycetes</taxon>
        <taxon>Streptosporangiales</taxon>
        <taxon>Streptosporangiaceae</taxon>
        <taxon>Nonomuraea</taxon>
    </lineage>
</organism>
<dbReference type="PROSITE" id="PS51918">
    <property type="entry name" value="RADICAL_SAM"/>
    <property type="match status" value="1"/>
</dbReference>